<evidence type="ECO:0000313" key="9">
    <source>
        <dbReference type="EMBL" id="KAJ0965243.1"/>
    </source>
</evidence>
<dbReference type="PANTHER" id="PTHR23500">
    <property type="entry name" value="SOLUTE CARRIER FAMILY 2, FACILITATED GLUCOSE TRANSPORTER"/>
    <property type="match status" value="1"/>
</dbReference>
<feature type="region of interest" description="Disordered" evidence="7">
    <location>
        <begin position="179"/>
        <end position="208"/>
    </location>
</feature>
<dbReference type="InterPro" id="IPR036875">
    <property type="entry name" value="Znf_CCHC_sf"/>
</dbReference>
<evidence type="ECO:0000256" key="4">
    <source>
        <dbReference type="ARBA" id="ARBA00022692"/>
    </source>
</evidence>
<reference evidence="9" key="2">
    <citation type="journal article" date="2022" name="Hortic Res">
        <title>The genome of Dioscorea zingiberensis sheds light on the biosynthesis, origin and evolution of the medicinally important diosgenin saponins.</title>
        <authorList>
            <person name="Li Y."/>
            <person name="Tan C."/>
            <person name="Li Z."/>
            <person name="Guo J."/>
            <person name="Li S."/>
            <person name="Chen X."/>
            <person name="Wang C."/>
            <person name="Dai X."/>
            <person name="Yang H."/>
            <person name="Song W."/>
            <person name="Hou L."/>
            <person name="Xu J."/>
            <person name="Tong Z."/>
            <person name="Xu A."/>
            <person name="Yuan X."/>
            <person name="Wang W."/>
            <person name="Yang Q."/>
            <person name="Chen L."/>
            <person name="Sun Z."/>
            <person name="Wang K."/>
            <person name="Pan B."/>
            <person name="Chen J."/>
            <person name="Bao Y."/>
            <person name="Liu F."/>
            <person name="Qi X."/>
            <person name="Gang D.R."/>
            <person name="Wen J."/>
            <person name="Li J."/>
        </authorList>
    </citation>
    <scope>NUCLEOTIDE SEQUENCE</scope>
    <source>
        <strain evidence="9">Dzin_1.0</strain>
    </source>
</reference>
<evidence type="ECO:0000256" key="7">
    <source>
        <dbReference type="SAM" id="MobiDB-lite"/>
    </source>
</evidence>
<evidence type="ECO:0000256" key="8">
    <source>
        <dbReference type="SAM" id="Phobius"/>
    </source>
</evidence>
<dbReference type="PANTHER" id="PTHR23500:SF424">
    <property type="entry name" value="POLYOL TRANSPORTER 5"/>
    <property type="match status" value="1"/>
</dbReference>
<gene>
    <name evidence="9" type="ORF">J5N97_026381</name>
</gene>
<organism evidence="9 10">
    <name type="scientific">Dioscorea zingiberensis</name>
    <dbReference type="NCBI Taxonomy" id="325984"/>
    <lineage>
        <taxon>Eukaryota</taxon>
        <taxon>Viridiplantae</taxon>
        <taxon>Streptophyta</taxon>
        <taxon>Embryophyta</taxon>
        <taxon>Tracheophyta</taxon>
        <taxon>Spermatophyta</taxon>
        <taxon>Magnoliopsida</taxon>
        <taxon>Liliopsida</taxon>
        <taxon>Dioscoreales</taxon>
        <taxon>Dioscoreaceae</taxon>
        <taxon>Dioscorea</taxon>
    </lineage>
</organism>
<dbReference type="InterPro" id="IPR036259">
    <property type="entry name" value="MFS_trans_sf"/>
</dbReference>
<keyword evidence="10" id="KW-1185">Reference proteome</keyword>
<reference evidence="9" key="1">
    <citation type="submission" date="2021-03" db="EMBL/GenBank/DDBJ databases">
        <authorList>
            <person name="Li Z."/>
            <person name="Yang C."/>
        </authorList>
    </citation>
    <scope>NUCLEOTIDE SEQUENCE</scope>
    <source>
        <strain evidence="9">Dzin_1.0</strain>
        <tissue evidence="9">Leaf</tissue>
    </source>
</reference>
<dbReference type="Pfam" id="PF00083">
    <property type="entry name" value="Sugar_tr"/>
    <property type="match status" value="1"/>
</dbReference>
<dbReference type="OrthoDB" id="6339427at2759"/>
<protein>
    <recommendedName>
        <fullName evidence="11">CCHC-type domain-containing protein</fullName>
    </recommendedName>
</protein>
<dbReference type="Proteomes" id="UP001085076">
    <property type="component" value="Miscellaneous, Linkage group lg08"/>
</dbReference>
<dbReference type="GO" id="GO:0016020">
    <property type="term" value="C:membrane"/>
    <property type="evidence" value="ECO:0007669"/>
    <property type="project" value="UniProtKB-SubCell"/>
</dbReference>
<proteinExistence type="inferred from homology"/>
<name>A0A9D5C2T9_9LILI</name>
<dbReference type="GO" id="GO:0015144">
    <property type="term" value="F:carbohydrate transmembrane transporter activity"/>
    <property type="evidence" value="ECO:0007669"/>
    <property type="project" value="InterPro"/>
</dbReference>
<dbReference type="Gene3D" id="1.20.1250.20">
    <property type="entry name" value="MFS general substrate transporter like domains"/>
    <property type="match status" value="1"/>
</dbReference>
<evidence type="ECO:0000256" key="2">
    <source>
        <dbReference type="ARBA" id="ARBA00010992"/>
    </source>
</evidence>
<dbReference type="InterPro" id="IPR045262">
    <property type="entry name" value="STP/PLT_plant"/>
</dbReference>
<feature type="region of interest" description="Disordered" evidence="7">
    <location>
        <begin position="560"/>
        <end position="583"/>
    </location>
</feature>
<dbReference type="EMBL" id="JAGGNH010000008">
    <property type="protein sequence ID" value="KAJ0965243.1"/>
    <property type="molecule type" value="Genomic_DNA"/>
</dbReference>
<comment type="similarity">
    <text evidence="2">Belongs to the major facilitator superfamily. Sugar transporter (TC 2.A.1.1) family.</text>
</comment>
<feature type="transmembrane region" description="Helical" evidence="8">
    <location>
        <begin position="50"/>
        <end position="67"/>
    </location>
</feature>
<evidence type="ECO:0008006" key="11">
    <source>
        <dbReference type="Google" id="ProtNLM"/>
    </source>
</evidence>
<dbReference type="Gene3D" id="4.10.60.10">
    <property type="entry name" value="Zinc finger, CCHC-type"/>
    <property type="match status" value="1"/>
</dbReference>
<evidence type="ECO:0000256" key="6">
    <source>
        <dbReference type="ARBA" id="ARBA00023136"/>
    </source>
</evidence>
<keyword evidence="3" id="KW-0813">Transport</keyword>
<keyword evidence="5 8" id="KW-1133">Transmembrane helix</keyword>
<sequence length="625" mass="69077">MNGASLFIKDELKINDTLVEILMGILNLYSLVGSVAASYTSGWIGHSYKLVFAASIFFTGALLMGFATNYSFLMVGCFIAGIGIGYALMIAPVYTTEISPTSSCGFLASFPEVFINFSILPKEGLWGLGLVLKLVGKGISRGHRARACRNSVTCFRCRGVGHKSFDCKRRNERGNGQKRTEIWRPGAGGKAEHHPIVEEGRGADPGSKGSWEGVLYGRKKTMSKPDEVEVNVPELDRREKEFLKQMVRVEVVDSDRVISAKDIRAYLTRTWGAWSGKIVCSVKGCFLLECPSMTWRAAVVKWGVVDVEGVKVKFGTWEEDDSEVSETGGRKMTLINVHVPLLADGGMAYKKVLEGWWWVVRGKRIWVSCEVAQEAENGGNDEGRLGVGILQRQTQCRHLASTSSDARKSKSTWRRVLPALPVFTGGSLGDGHVVEEEAPRSQTPEKRVGPHLEEYVEKVGRVDGGKLLSDHHSEHGDKGTWHPKRAHTVVNKKMKEVITNTNAANEEIKKGTFQAIPEYSDLELLINEEDENVGDYLDERPENAIELELARMWKTQLSGGEGIQANAPKDTPSGKETGGNIPTTPVVVSLDLDPLDINEPKRQEVNFENLLLTSEQQIIFKSIEK</sequence>
<accession>A0A9D5C2T9</accession>
<comment type="caution">
    <text evidence="9">The sequence shown here is derived from an EMBL/GenBank/DDBJ whole genome shotgun (WGS) entry which is preliminary data.</text>
</comment>
<evidence type="ECO:0000313" key="10">
    <source>
        <dbReference type="Proteomes" id="UP001085076"/>
    </source>
</evidence>
<dbReference type="GO" id="GO:0003676">
    <property type="term" value="F:nucleic acid binding"/>
    <property type="evidence" value="ECO:0007669"/>
    <property type="project" value="InterPro"/>
</dbReference>
<dbReference type="GO" id="GO:0008270">
    <property type="term" value="F:zinc ion binding"/>
    <property type="evidence" value="ECO:0007669"/>
    <property type="project" value="InterPro"/>
</dbReference>
<feature type="transmembrane region" description="Helical" evidence="8">
    <location>
        <begin position="21"/>
        <end position="44"/>
    </location>
</feature>
<comment type="subcellular location">
    <subcellularLocation>
        <location evidence="1">Membrane</location>
    </subcellularLocation>
</comment>
<keyword evidence="4 8" id="KW-0812">Transmembrane</keyword>
<dbReference type="AlphaFoldDB" id="A0A9D5C2T9"/>
<dbReference type="InterPro" id="IPR005828">
    <property type="entry name" value="MFS_sugar_transport-like"/>
</dbReference>
<evidence type="ECO:0000256" key="5">
    <source>
        <dbReference type="ARBA" id="ARBA00022989"/>
    </source>
</evidence>
<dbReference type="SUPFAM" id="SSF57756">
    <property type="entry name" value="Retrovirus zinc finger-like domains"/>
    <property type="match status" value="1"/>
</dbReference>
<evidence type="ECO:0000256" key="3">
    <source>
        <dbReference type="ARBA" id="ARBA00022448"/>
    </source>
</evidence>
<dbReference type="SUPFAM" id="SSF103473">
    <property type="entry name" value="MFS general substrate transporter"/>
    <property type="match status" value="1"/>
</dbReference>
<feature type="transmembrane region" description="Helical" evidence="8">
    <location>
        <begin position="72"/>
        <end position="94"/>
    </location>
</feature>
<evidence type="ECO:0000256" key="1">
    <source>
        <dbReference type="ARBA" id="ARBA00004370"/>
    </source>
</evidence>
<keyword evidence="6 8" id="KW-0472">Membrane</keyword>
<feature type="compositionally biased region" description="Basic and acidic residues" evidence="7">
    <location>
        <begin position="190"/>
        <end position="202"/>
    </location>
</feature>